<protein>
    <submittedName>
        <fullName evidence="2">RCC1/BLIP-II</fullName>
    </submittedName>
</protein>
<dbReference type="GO" id="GO:0034551">
    <property type="term" value="P:mitochondrial respiratory chain complex III assembly"/>
    <property type="evidence" value="ECO:0007669"/>
    <property type="project" value="TreeGrafter"/>
</dbReference>
<dbReference type="PANTHER" id="PTHR47563:SF1">
    <property type="entry name" value="PROTEIN FMP25, MITOCHONDRIAL"/>
    <property type="match status" value="1"/>
</dbReference>
<dbReference type="GO" id="GO:0005743">
    <property type="term" value="C:mitochondrial inner membrane"/>
    <property type="evidence" value="ECO:0007669"/>
    <property type="project" value="TreeGrafter"/>
</dbReference>
<gene>
    <name evidence="2" type="ORF">N658DRAFT_499153</name>
</gene>
<reference evidence="2" key="1">
    <citation type="journal article" date="2023" name="Mol. Phylogenet. Evol.">
        <title>Genome-scale phylogeny and comparative genomics of the fungal order Sordariales.</title>
        <authorList>
            <person name="Hensen N."/>
            <person name="Bonometti L."/>
            <person name="Westerberg I."/>
            <person name="Brannstrom I.O."/>
            <person name="Guillou S."/>
            <person name="Cros-Aarteil S."/>
            <person name="Calhoun S."/>
            <person name="Haridas S."/>
            <person name="Kuo A."/>
            <person name="Mondo S."/>
            <person name="Pangilinan J."/>
            <person name="Riley R."/>
            <person name="LaButti K."/>
            <person name="Andreopoulos B."/>
            <person name="Lipzen A."/>
            <person name="Chen C."/>
            <person name="Yan M."/>
            <person name="Daum C."/>
            <person name="Ng V."/>
            <person name="Clum A."/>
            <person name="Steindorff A."/>
            <person name="Ohm R.A."/>
            <person name="Martin F."/>
            <person name="Silar P."/>
            <person name="Natvig D.O."/>
            <person name="Lalanne C."/>
            <person name="Gautier V."/>
            <person name="Ament-Velasquez S.L."/>
            <person name="Kruys A."/>
            <person name="Hutchinson M.I."/>
            <person name="Powell A.J."/>
            <person name="Barry K."/>
            <person name="Miller A.N."/>
            <person name="Grigoriev I.V."/>
            <person name="Debuchy R."/>
            <person name="Gladieux P."/>
            <person name="Hiltunen Thoren M."/>
            <person name="Johannesson H."/>
        </authorList>
    </citation>
    <scope>NUCLEOTIDE SEQUENCE</scope>
    <source>
        <strain evidence="2">CBS 757.83</strain>
    </source>
</reference>
<dbReference type="InterPro" id="IPR009091">
    <property type="entry name" value="RCC1/BLIP-II"/>
</dbReference>
<organism evidence="2 3">
    <name type="scientific">Parathielavia hyrcaniae</name>
    <dbReference type="NCBI Taxonomy" id="113614"/>
    <lineage>
        <taxon>Eukaryota</taxon>
        <taxon>Fungi</taxon>
        <taxon>Dikarya</taxon>
        <taxon>Ascomycota</taxon>
        <taxon>Pezizomycotina</taxon>
        <taxon>Sordariomycetes</taxon>
        <taxon>Sordariomycetidae</taxon>
        <taxon>Sordariales</taxon>
        <taxon>Chaetomiaceae</taxon>
        <taxon>Parathielavia</taxon>
    </lineage>
</organism>
<proteinExistence type="predicted"/>
<accession>A0AAN6SZ22</accession>
<dbReference type="Gene3D" id="2.130.10.30">
    <property type="entry name" value="Regulator of chromosome condensation 1/beta-lactamase-inhibitor protein II"/>
    <property type="match status" value="1"/>
</dbReference>
<reference evidence="2" key="2">
    <citation type="submission" date="2023-05" db="EMBL/GenBank/DDBJ databases">
        <authorList>
            <consortium name="Lawrence Berkeley National Laboratory"/>
            <person name="Steindorff A."/>
            <person name="Hensen N."/>
            <person name="Bonometti L."/>
            <person name="Westerberg I."/>
            <person name="Brannstrom I.O."/>
            <person name="Guillou S."/>
            <person name="Cros-Aarteil S."/>
            <person name="Calhoun S."/>
            <person name="Haridas S."/>
            <person name="Kuo A."/>
            <person name="Mondo S."/>
            <person name="Pangilinan J."/>
            <person name="Riley R."/>
            <person name="Labutti K."/>
            <person name="Andreopoulos B."/>
            <person name="Lipzen A."/>
            <person name="Chen C."/>
            <person name="Yanf M."/>
            <person name="Daum C."/>
            <person name="Ng V."/>
            <person name="Clum A."/>
            <person name="Ohm R."/>
            <person name="Martin F."/>
            <person name="Silar P."/>
            <person name="Natvig D."/>
            <person name="Lalanne C."/>
            <person name="Gautier V."/>
            <person name="Ament-Velasquez S.L."/>
            <person name="Kruys A."/>
            <person name="Hutchinson M.I."/>
            <person name="Powell A.J."/>
            <person name="Barry K."/>
            <person name="Miller A.N."/>
            <person name="Grigoriev I.V."/>
            <person name="Debuchy R."/>
            <person name="Gladieux P."/>
            <person name="Thoren M.H."/>
            <person name="Johannesson H."/>
        </authorList>
    </citation>
    <scope>NUCLEOTIDE SEQUENCE</scope>
    <source>
        <strain evidence="2">CBS 757.83</strain>
    </source>
</reference>
<dbReference type="PANTHER" id="PTHR47563">
    <property type="entry name" value="PROTEIN FMP25, MITOCHONDRIAL"/>
    <property type="match status" value="1"/>
</dbReference>
<keyword evidence="3" id="KW-1185">Reference proteome</keyword>
<dbReference type="Pfam" id="PF13540">
    <property type="entry name" value="RCC1_2"/>
    <property type="match status" value="1"/>
</dbReference>
<dbReference type="SUPFAM" id="SSF50985">
    <property type="entry name" value="RCC1/BLIP-II"/>
    <property type="match status" value="1"/>
</dbReference>
<dbReference type="EMBL" id="MU863656">
    <property type="protein sequence ID" value="KAK4098698.1"/>
    <property type="molecule type" value="Genomic_DNA"/>
</dbReference>
<evidence type="ECO:0000313" key="2">
    <source>
        <dbReference type="EMBL" id="KAK4098698.1"/>
    </source>
</evidence>
<dbReference type="PROSITE" id="PS50012">
    <property type="entry name" value="RCC1_3"/>
    <property type="match status" value="2"/>
</dbReference>
<dbReference type="AlphaFoldDB" id="A0AAN6SZ22"/>
<dbReference type="FunFam" id="2.130.10.30:FF:000027">
    <property type="entry name" value="Protein FMP25, mitochondrial"/>
    <property type="match status" value="1"/>
</dbReference>
<feature type="repeat" description="RCC1" evidence="1">
    <location>
        <begin position="345"/>
        <end position="406"/>
    </location>
</feature>
<evidence type="ECO:0000313" key="3">
    <source>
        <dbReference type="Proteomes" id="UP001305647"/>
    </source>
</evidence>
<dbReference type="InterPro" id="IPR000408">
    <property type="entry name" value="Reg_chr_condens"/>
</dbReference>
<name>A0AAN6SZ22_9PEZI</name>
<dbReference type="PROSITE" id="PS00626">
    <property type="entry name" value="RCC1_2"/>
    <property type="match status" value="1"/>
</dbReference>
<feature type="repeat" description="RCC1" evidence="1">
    <location>
        <begin position="281"/>
        <end position="344"/>
    </location>
</feature>
<comment type="caution">
    <text evidence="2">The sequence shown here is derived from an EMBL/GenBank/DDBJ whole genome shotgun (WGS) entry which is preliminary data.</text>
</comment>
<dbReference type="InterPro" id="IPR053245">
    <property type="entry name" value="MitoProcess-Associated"/>
</dbReference>
<dbReference type="Proteomes" id="UP001305647">
    <property type="component" value="Unassembled WGS sequence"/>
</dbReference>
<sequence>MGSPLLSRAALGRPPPSLRHTLRHSLAAAPSQWARHASSSAPTQRPGRRALGLLAVAIASGAGALWAYPRLFPASQPAGPLQPEKAELVFEKPRKKAASKEGISSQHLQVKSSWEHPGVYAWGSNAGKVVAPDSSETVVKTPRRIPYFDGQILRDLKLDRNFGVAVTENGDLVQWGAAFSKDAAEPTVTLKGKDIAKIAISRDRVVALSSSGSVYSIPVAKADQAVDEKQPTKSSWLPFWSSETPPSASYRSLKPENLGWGEKVVDIKSGLEHCLLLTSKGRVFSAASSSEEFPSKGQLGIPGLTWHTRPAGPYDQPHEVKALDGRNIKAIATGDFHSLALDSQGHVFAFGDNTTGQLGLETEVGASTVDTPSPLPIHKLYSGTGLTPKITSIAAGGMNSFFTVDATRTLIQSQNPAPTTELLGRTTTSADTWVCGSGIHGTLGTGKWTHVSPTPTKIKALSNLYEYDEGTDRMAPIRLSRLAVGSTHACAVLDNLTHLNASSSVKEGDGKSKKTDTNFGADVLWWGGNEHYQLGTGKRSNVNAPVYIAPLDQQGLVGHGQGQGGGGDAVLDRLRFQITPRTTVRLGENGKGRKVSVEQRVECGRFVSGVYSGA</sequence>
<evidence type="ECO:0000256" key="1">
    <source>
        <dbReference type="PROSITE-ProRule" id="PRU00235"/>
    </source>
</evidence>